<evidence type="ECO:0000256" key="1">
    <source>
        <dbReference type="SAM" id="Phobius"/>
    </source>
</evidence>
<sequence>MTSVISSLRRMLLNWPDAPANTRQVLESLLAELATPHADSYHVARILAPLAPRQDADYRHIAFWGGLRYFCRIYLESSRWIRRVENASAIAEFNVPAAPPLARHTDQAEALLNGVRTFCALVAIGAWGISTQWTSCGGGPDPGLHLLRALLRIRLAVSLADIADADSGPAVAIQFRGEVRPDGAGNRPVAVSAVPVPAPDTMQLLKLQWPKYAGLWGQLIVFMGSFIAVTNPPVYDYAAFFNDNLSKIVGVGFAGWPLRY</sequence>
<dbReference type="InterPro" id="IPR006726">
    <property type="entry name" value="PHBA_efflux_AaeB/fusaric-R"/>
</dbReference>
<keyword evidence="1" id="KW-0472">Membrane</keyword>
<keyword evidence="1" id="KW-1133">Transmembrane helix</keyword>
<feature type="transmembrane region" description="Helical" evidence="1">
    <location>
        <begin position="212"/>
        <end position="230"/>
    </location>
</feature>
<evidence type="ECO:0000313" key="3">
    <source>
        <dbReference type="Proteomes" id="UP000254799"/>
    </source>
</evidence>
<protein>
    <submittedName>
        <fullName evidence="2">Fusaric acid resistance domain protein</fullName>
    </submittedName>
</protein>
<dbReference type="EMBL" id="UGLC01000002">
    <property type="protein sequence ID" value="STT54809.1"/>
    <property type="molecule type" value="Genomic_DNA"/>
</dbReference>
<dbReference type="GO" id="GO:0005886">
    <property type="term" value="C:plasma membrane"/>
    <property type="evidence" value="ECO:0007669"/>
    <property type="project" value="InterPro"/>
</dbReference>
<gene>
    <name evidence="2" type="ORF">NCTC8849_03399</name>
</gene>
<dbReference type="Proteomes" id="UP000254799">
    <property type="component" value="Unassembled WGS sequence"/>
</dbReference>
<proteinExistence type="predicted"/>
<dbReference type="GO" id="GO:0022857">
    <property type="term" value="F:transmembrane transporter activity"/>
    <property type="evidence" value="ECO:0007669"/>
    <property type="project" value="InterPro"/>
</dbReference>
<accession>A0A377WJZ4</accession>
<evidence type="ECO:0000313" key="2">
    <source>
        <dbReference type="EMBL" id="STT54809.1"/>
    </source>
</evidence>
<dbReference type="AlphaFoldDB" id="A0A377WJZ4"/>
<keyword evidence="1" id="KW-0812">Transmembrane</keyword>
<dbReference type="Pfam" id="PF04632">
    <property type="entry name" value="FUSC"/>
    <property type="match status" value="1"/>
</dbReference>
<name>A0A377WJZ4_KLEPN</name>
<reference evidence="2 3" key="1">
    <citation type="submission" date="2018-06" db="EMBL/GenBank/DDBJ databases">
        <authorList>
            <consortium name="Pathogen Informatics"/>
            <person name="Doyle S."/>
        </authorList>
    </citation>
    <scope>NUCLEOTIDE SEQUENCE [LARGE SCALE GENOMIC DNA]</scope>
    <source>
        <strain evidence="2 3">NCTC8849</strain>
    </source>
</reference>
<organism evidence="2 3">
    <name type="scientific">Klebsiella pneumoniae</name>
    <dbReference type="NCBI Taxonomy" id="573"/>
    <lineage>
        <taxon>Bacteria</taxon>
        <taxon>Pseudomonadati</taxon>
        <taxon>Pseudomonadota</taxon>
        <taxon>Gammaproteobacteria</taxon>
        <taxon>Enterobacterales</taxon>
        <taxon>Enterobacteriaceae</taxon>
        <taxon>Klebsiella/Raoultella group</taxon>
        <taxon>Klebsiella</taxon>
        <taxon>Klebsiella pneumoniae complex</taxon>
    </lineage>
</organism>